<name>A0AAE1AD91_9GAST</name>
<dbReference type="GO" id="GO:0016579">
    <property type="term" value="P:protein deubiquitination"/>
    <property type="evidence" value="ECO:0007669"/>
    <property type="project" value="TreeGrafter"/>
</dbReference>
<comment type="caution">
    <text evidence="2">The sequence shown here is derived from an EMBL/GenBank/DDBJ whole genome shotgun (WGS) entry which is preliminary data.</text>
</comment>
<feature type="non-terminal residue" evidence="2">
    <location>
        <position position="1"/>
    </location>
</feature>
<dbReference type="EMBL" id="JAWDGP010002228">
    <property type="protein sequence ID" value="KAK3784542.1"/>
    <property type="molecule type" value="Genomic_DNA"/>
</dbReference>
<proteinExistence type="predicted"/>
<dbReference type="Gene3D" id="3.90.70.80">
    <property type="match status" value="1"/>
</dbReference>
<dbReference type="AlphaFoldDB" id="A0AAE1AD91"/>
<sequence>SLETHERANHTARRLLHLVRSFFRAKPRSRSRSRNEKVEEPKVMDRGPTIVENLSPFFLPPLLYDEIRPAKAQRGTKMRQRKDNQSSSNVKVIPIQFKHEKSITASAVVLDDDDNLVKPTSRETLCKNSLKSGRCESPILIDCFNGIDQKTENDLGMKHQGVKETLLKKGSNKEEIVLDISETPKVKNEILPVRGQTAIACSKGKWTVIPIHHINKEPAEVTITLPFSRHGDSEKMKDIQTVPSFKRSGGEEDEFEIIPSLTQNSQKIYPTIYMYDGDSEKSKVDSLPSSINDASNSMDLQLLDSIWAPEKDLLTEQEVNPTPSYPIYAELKKQLAMENRKIDYIRGDGNCFFRTVSKQLYGTEKYHKALRSLTVDIVATNRSVFVQFIDGGDLQAHLHNMSAENTWATTCEIYAAATLLQRDIFMLTPDHSNTHYSWLLFKPLFKLSSETDKRDGDCAVGIDKCSCYLTLCNTNGNHYDRVVPDHGGCNCFLPVPQLNVTFPTG</sequence>
<dbReference type="PANTHER" id="PTHR12419">
    <property type="entry name" value="OTU DOMAIN CONTAINING PROTEIN"/>
    <property type="match status" value="1"/>
</dbReference>
<dbReference type="GO" id="GO:0004843">
    <property type="term" value="F:cysteine-type deubiquitinase activity"/>
    <property type="evidence" value="ECO:0007669"/>
    <property type="project" value="TreeGrafter"/>
</dbReference>
<evidence type="ECO:0000313" key="2">
    <source>
        <dbReference type="EMBL" id="KAK3784542.1"/>
    </source>
</evidence>
<dbReference type="SUPFAM" id="SSF54001">
    <property type="entry name" value="Cysteine proteinases"/>
    <property type="match status" value="1"/>
</dbReference>
<keyword evidence="3" id="KW-1185">Reference proteome</keyword>
<gene>
    <name evidence="2" type="ORF">RRG08_030818</name>
</gene>
<evidence type="ECO:0000259" key="1">
    <source>
        <dbReference type="PROSITE" id="PS50802"/>
    </source>
</evidence>
<dbReference type="CDD" id="cd22755">
    <property type="entry name" value="OTU_CeDUB-like"/>
    <property type="match status" value="1"/>
</dbReference>
<evidence type="ECO:0000313" key="3">
    <source>
        <dbReference type="Proteomes" id="UP001283361"/>
    </source>
</evidence>
<dbReference type="Pfam" id="PF02338">
    <property type="entry name" value="OTU"/>
    <property type="match status" value="1"/>
</dbReference>
<protein>
    <recommendedName>
        <fullName evidence="1">OTU domain-containing protein</fullName>
    </recommendedName>
</protein>
<reference evidence="2" key="1">
    <citation type="journal article" date="2023" name="G3 (Bethesda)">
        <title>A reference genome for the long-term kleptoplast-retaining sea slug Elysia crispata morphotype clarki.</title>
        <authorList>
            <person name="Eastman K.E."/>
            <person name="Pendleton A.L."/>
            <person name="Shaikh M.A."/>
            <person name="Suttiyut T."/>
            <person name="Ogas R."/>
            <person name="Tomko P."/>
            <person name="Gavelis G."/>
            <person name="Widhalm J.R."/>
            <person name="Wisecaver J.H."/>
        </authorList>
    </citation>
    <scope>NUCLEOTIDE SEQUENCE</scope>
    <source>
        <strain evidence="2">ECLA1</strain>
    </source>
</reference>
<accession>A0AAE1AD91</accession>
<dbReference type="PROSITE" id="PS50802">
    <property type="entry name" value="OTU"/>
    <property type="match status" value="1"/>
</dbReference>
<dbReference type="InterPro" id="IPR038765">
    <property type="entry name" value="Papain-like_cys_pep_sf"/>
</dbReference>
<organism evidence="2 3">
    <name type="scientific">Elysia crispata</name>
    <name type="common">lettuce slug</name>
    <dbReference type="NCBI Taxonomy" id="231223"/>
    <lineage>
        <taxon>Eukaryota</taxon>
        <taxon>Metazoa</taxon>
        <taxon>Spiralia</taxon>
        <taxon>Lophotrochozoa</taxon>
        <taxon>Mollusca</taxon>
        <taxon>Gastropoda</taxon>
        <taxon>Heterobranchia</taxon>
        <taxon>Euthyneura</taxon>
        <taxon>Panpulmonata</taxon>
        <taxon>Sacoglossa</taxon>
        <taxon>Placobranchoidea</taxon>
        <taxon>Plakobranchidae</taxon>
        <taxon>Elysia</taxon>
    </lineage>
</organism>
<dbReference type="Proteomes" id="UP001283361">
    <property type="component" value="Unassembled WGS sequence"/>
</dbReference>
<dbReference type="InterPro" id="IPR003323">
    <property type="entry name" value="OTU_dom"/>
</dbReference>
<dbReference type="InterPro" id="IPR050704">
    <property type="entry name" value="Peptidase_C85-like"/>
</dbReference>
<feature type="domain" description="OTU" evidence="1">
    <location>
        <begin position="340"/>
        <end position="485"/>
    </location>
</feature>